<evidence type="ECO:0000256" key="4">
    <source>
        <dbReference type="ARBA" id="ARBA00022519"/>
    </source>
</evidence>
<evidence type="ECO:0000313" key="11">
    <source>
        <dbReference type="EMBL" id="MEX0406074.1"/>
    </source>
</evidence>
<dbReference type="RefSeq" id="WP_367953942.1">
    <property type="nucleotide sequence ID" value="NZ_JBDPGJ010000002.1"/>
</dbReference>
<keyword evidence="3" id="KW-1003">Cell membrane</keyword>
<evidence type="ECO:0000256" key="3">
    <source>
        <dbReference type="ARBA" id="ARBA00022475"/>
    </source>
</evidence>
<comment type="function">
    <text evidence="9">Part of the tripartite ATP-independent periplasmic (TRAP) transport system.</text>
</comment>
<organism evidence="11 12">
    <name type="scientific">Aquibium pacificus</name>
    <dbReference type="NCBI Taxonomy" id="3153579"/>
    <lineage>
        <taxon>Bacteria</taxon>
        <taxon>Pseudomonadati</taxon>
        <taxon>Pseudomonadota</taxon>
        <taxon>Alphaproteobacteria</taxon>
        <taxon>Hyphomicrobiales</taxon>
        <taxon>Phyllobacteriaceae</taxon>
        <taxon>Aquibium</taxon>
    </lineage>
</organism>
<dbReference type="PANTHER" id="PTHR35011">
    <property type="entry name" value="2,3-DIKETO-L-GULONATE TRAP TRANSPORTER SMALL PERMEASE PROTEIN YIAM"/>
    <property type="match status" value="1"/>
</dbReference>
<evidence type="ECO:0000256" key="9">
    <source>
        <dbReference type="RuleBase" id="RU369079"/>
    </source>
</evidence>
<keyword evidence="7 9" id="KW-0472">Membrane</keyword>
<comment type="subcellular location">
    <subcellularLocation>
        <location evidence="1 9">Cell inner membrane</location>
        <topology evidence="1 9">Multi-pass membrane protein</topology>
    </subcellularLocation>
</comment>
<feature type="transmembrane region" description="Helical" evidence="9">
    <location>
        <begin position="145"/>
        <end position="171"/>
    </location>
</feature>
<dbReference type="Pfam" id="PF04290">
    <property type="entry name" value="DctQ"/>
    <property type="match status" value="1"/>
</dbReference>
<dbReference type="Proteomes" id="UP001556692">
    <property type="component" value="Unassembled WGS sequence"/>
</dbReference>
<evidence type="ECO:0000259" key="10">
    <source>
        <dbReference type="Pfam" id="PF04290"/>
    </source>
</evidence>
<keyword evidence="5 9" id="KW-0812">Transmembrane</keyword>
<name>A0ABV3SJ77_9HYPH</name>
<evidence type="ECO:0000313" key="12">
    <source>
        <dbReference type="Proteomes" id="UP001556692"/>
    </source>
</evidence>
<protein>
    <recommendedName>
        <fullName evidence="9">TRAP transporter small permease protein</fullName>
    </recommendedName>
</protein>
<evidence type="ECO:0000256" key="1">
    <source>
        <dbReference type="ARBA" id="ARBA00004429"/>
    </source>
</evidence>
<feature type="transmembrane region" description="Helical" evidence="9">
    <location>
        <begin position="24"/>
        <end position="48"/>
    </location>
</feature>
<comment type="subunit">
    <text evidence="9">The complex comprises the extracytoplasmic solute receptor protein and the two transmembrane proteins.</text>
</comment>
<feature type="transmembrane region" description="Helical" evidence="9">
    <location>
        <begin position="63"/>
        <end position="80"/>
    </location>
</feature>
<evidence type="ECO:0000256" key="6">
    <source>
        <dbReference type="ARBA" id="ARBA00022989"/>
    </source>
</evidence>
<comment type="similarity">
    <text evidence="8 9">Belongs to the TRAP transporter small permease family.</text>
</comment>
<dbReference type="InterPro" id="IPR007387">
    <property type="entry name" value="TRAP_DctQ"/>
</dbReference>
<reference evidence="11 12" key="1">
    <citation type="submission" date="2024-05" db="EMBL/GenBank/DDBJ databases">
        <authorList>
            <person name="Jiang F."/>
        </authorList>
    </citation>
    <scope>NUCLEOTIDE SEQUENCE [LARGE SCALE GENOMIC DNA]</scope>
    <source>
        <strain evidence="11 12">LZ166</strain>
    </source>
</reference>
<gene>
    <name evidence="11" type="ORF">ABGN05_10400</name>
</gene>
<feature type="transmembrane region" description="Helical" evidence="9">
    <location>
        <begin position="101"/>
        <end position="125"/>
    </location>
</feature>
<keyword evidence="2 9" id="KW-0813">Transport</keyword>
<proteinExistence type="inferred from homology"/>
<dbReference type="InterPro" id="IPR055348">
    <property type="entry name" value="DctQ"/>
</dbReference>
<feature type="domain" description="Tripartite ATP-independent periplasmic transporters DctQ component" evidence="10">
    <location>
        <begin position="40"/>
        <end position="169"/>
    </location>
</feature>
<dbReference type="EMBL" id="JBDPGJ010000002">
    <property type="protein sequence ID" value="MEX0406074.1"/>
    <property type="molecule type" value="Genomic_DNA"/>
</dbReference>
<evidence type="ECO:0000256" key="7">
    <source>
        <dbReference type="ARBA" id="ARBA00023136"/>
    </source>
</evidence>
<keyword evidence="4 9" id="KW-0997">Cell inner membrane</keyword>
<accession>A0ABV3SJ77</accession>
<evidence type="ECO:0000256" key="8">
    <source>
        <dbReference type="ARBA" id="ARBA00038436"/>
    </source>
</evidence>
<keyword evidence="6 9" id="KW-1133">Transmembrane helix</keyword>
<evidence type="ECO:0000256" key="2">
    <source>
        <dbReference type="ARBA" id="ARBA00022448"/>
    </source>
</evidence>
<comment type="caution">
    <text evidence="11">The sequence shown here is derived from an EMBL/GenBank/DDBJ whole genome shotgun (WGS) entry which is preliminary data.</text>
</comment>
<evidence type="ECO:0000256" key="5">
    <source>
        <dbReference type="ARBA" id="ARBA00022692"/>
    </source>
</evidence>
<keyword evidence="12" id="KW-1185">Reference proteome</keyword>
<sequence>MTGELEKQEAPGASSLPYRAARALSLLGGALSALLILVVLAITVVSVFNRYVLNQPIMGVDEGTGFLVVAIVMLGAAEALRRGDHIRIDLVFDHVGPRIRWWLELWSLASVAGFSALLLVTSWHTVQFSRAFGAYSTGYLSIPMWIPQSTMVVGSILLAFAALAALLDFVAGRRS</sequence>